<dbReference type="InterPro" id="IPR015102">
    <property type="entry name" value="Tscrpt_reg_HTH_FeoC"/>
</dbReference>
<dbReference type="Gene3D" id="1.10.10.10">
    <property type="entry name" value="Winged helix-like DNA-binding domain superfamily/Winged helix DNA-binding domain"/>
    <property type="match status" value="1"/>
</dbReference>
<organism evidence="2 3">
    <name type="scientific">Rhodopseudomonas palustris</name>
    <dbReference type="NCBI Taxonomy" id="1076"/>
    <lineage>
        <taxon>Bacteria</taxon>
        <taxon>Pseudomonadati</taxon>
        <taxon>Pseudomonadota</taxon>
        <taxon>Alphaproteobacteria</taxon>
        <taxon>Hyphomicrobiales</taxon>
        <taxon>Nitrobacteraceae</taxon>
        <taxon>Rhodopseudomonas</taxon>
    </lineage>
</organism>
<evidence type="ECO:0000313" key="3">
    <source>
        <dbReference type="Proteomes" id="UP000248134"/>
    </source>
</evidence>
<dbReference type="SUPFAM" id="SSF46785">
    <property type="entry name" value="Winged helix' DNA-binding domain"/>
    <property type="match status" value="1"/>
</dbReference>
<dbReference type="EMBL" id="QKQS01000016">
    <property type="protein sequence ID" value="PZA11706.1"/>
    <property type="molecule type" value="Genomic_DNA"/>
</dbReference>
<evidence type="ECO:0000313" key="2">
    <source>
        <dbReference type="EMBL" id="PZA11706.1"/>
    </source>
</evidence>
<feature type="domain" description="Transcriptional regulator HTH-type FeoC" evidence="1">
    <location>
        <begin position="3"/>
        <end position="67"/>
    </location>
</feature>
<dbReference type="InterPro" id="IPR036388">
    <property type="entry name" value="WH-like_DNA-bd_sf"/>
</dbReference>
<dbReference type="OrthoDB" id="467062at2"/>
<dbReference type="AlphaFoldDB" id="A0A323UL63"/>
<accession>A0A323UL63</accession>
<evidence type="ECO:0000259" key="1">
    <source>
        <dbReference type="Pfam" id="PF09012"/>
    </source>
</evidence>
<proteinExistence type="predicted"/>
<dbReference type="InterPro" id="IPR036390">
    <property type="entry name" value="WH_DNA-bd_sf"/>
</dbReference>
<sequence>MLTLSALKSCLIDRRCASLAELALHFDSSRDAVRQALQQLEAKGSARRKDKSASCRCAGGCGCDEEVWEWCN</sequence>
<dbReference type="RefSeq" id="WP_110786105.1">
    <property type="nucleotide sequence ID" value="NZ_QKQS01000016.1"/>
</dbReference>
<dbReference type="Pfam" id="PF09012">
    <property type="entry name" value="FeoC"/>
    <property type="match status" value="1"/>
</dbReference>
<dbReference type="Proteomes" id="UP000248134">
    <property type="component" value="Unassembled WGS sequence"/>
</dbReference>
<protein>
    <recommendedName>
        <fullName evidence="1">Transcriptional regulator HTH-type FeoC domain-containing protein</fullName>
    </recommendedName>
</protein>
<name>A0A323UL63_RHOPL</name>
<gene>
    <name evidence="2" type="ORF">DNX69_11310</name>
</gene>
<comment type="caution">
    <text evidence="2">The sequence shown here is derived from an EMBL/GenBank/DDBJ whole genome shotgun (WGS) entry which is preliminary data.</text>
</comment>
<reference evidence="2 3" key="1">
    <citation type="submission" date="2018-06" db="EMBL/GenBank/DDBJ databases">
        <title>Draft Whole-Genome Sequence of the purple photosynthetic bacterium Rhodospeudomonas palustris XCP.</title>
        <authorList>
            <person name="Rayyan A."/>
            <person name="Meyer T.E."/>
            <person name="Kyndt J.A."/>
        </authorList>
    </citation>
    <scope>NUCLEOTIDE SEQUENCE [LARGE SCALE GENOMIC DNA]</scope>
    <source>
        <strain evidence="2 3">XCP</strain>
    </source>
</reference>